<dbReference type="EC" id="3.5.1.28" evidence="4"/>
<dbReference type="Pfam" id="PF05036">
    <property type="entry name" value="SPOR"/>
    <property type="match status" value="1"/>
</dbReference>
<dbReference type="PROSITE" id="PS51724">
    <property type="entry name" value="SPOR"/>
    <property type="match status" value="1"/>
</dbReference>
<keyword evidence="1 4" id="KW-0378">Hydrolase</keyword>
<feature type="domain" description="SPOR" evidence="3">
    <location>
        <begin position="195"/>
        <end position="234"/>
    </location>
</feature>
<organism evidence="4 5">
    <name type="scientific">Heyndrickxia sporothermodurans</name>
    <dbReference type="NCBI Taxonomy" id="46224"/>
    <lineage>
        <taxon>Bacteria</taxon>
        <taxon>Bacillati</taxon>
        <taxon>Bacillota</taxon>
        <taxon>Bacilli</taxon>
        <taxon>Bacillales</taxon>
        <taxon>Bacillaceae</taxon>
        <taxon>Heyndrickxia</taxon>
    </lineage>
</organism>
<dbReference type="GO" id="GO:0030288">
    <property type="term" value="C:outer membrane-bounded periplasmic space"/>
    <property type="evidence" value="ECO:0007669"/>
    <property type="project" value="TreeGrafter"/>
</dbReference>
<dbReference type="InterPro" id="IPR002508">
    <property type="entry name" value="MurNAc-LAA_cat"/>
</dbReference>
<dbReference type="GO" id="GO:0008745">
    <property type="term" value="F:N-acetylmuramoyl-L-alanine amidase activity"/>
    <property type="evidence" value="ECO:0007669"/>
    <property type="project" value="UniProtKB-EC"/>
</dbReference>
<reference evidence="4 5" key="1">
    <citation type="submission" date="2016-01" db="EMBL/GenBank/DDBJ databases">
        <title>Genome Sequences of Twelve Sporeforming Bacillus Species Isolated from Foods.</title>
        <authorList>
            <person name="Berendsen E.M."/>
            <person name="Wells-Bennik M.H."/>
            <person name="Krawcyk A.O."/>
            <person name="De Jong A."/>
            <person name="Holsappel S."/>
            <person name="Eijlander R.T."/>
            <person name="Kuipers O.P."/>
        </authorList>
    </citation>
    <scope>NUCLEOTIDE SEQUENCE [LARGE SCALE GENOMIC DNA]</scope>
    <source>
        <strain evidence="4 5">B4102</strain>
    </source>
</reference>
<dbReference type="GO" id="GO:0009253">
    <property type="term" value="P:peptidoglycan catabolic process"/>
    <property type="evidence" value="ECO:0007669"/>
    <property type="project" value="InterPro"/>
</dbReference>
<dbReference type="InterPro" id="IPR050695">
    <property type="entry name" value="N-acetylmuramoyl_amidase_3"/>
</dbReference>
<protein>
    <submittedName>
        <fullName evidence="4">N-acetylmuramoyl-L-alanine amidase</fullName>
        <ecNumber evidence="4">3.5.1.28</ecNumber>
    </submittedName>
</protein>
<dbReference type="PANTHER" id="PTHR30404:SF0">
    <property type="entry name" value="N-ACETYLMURAMOYL-L-ALANINE AMIDASE AMIC"/>
    <property type="match status" value="1"/>
</dbReference>
<evidence type="ECO:0000256" key="1">
    <source>
        <dbReference type="ARBA" id="ARBA00022801"/>
    </source>
</evidence>
<dbReference type="SUPFAM" id="SSF53187">
    <property type="entry name" value="Zn-dependent exopeptidases"/>
    <property type="match status" value="1"/>
</dbReference>
<dbReference type="Proteomes" id="UP000075666">
    <property type="component" value="Unassembled WGS sequence"/>
</dbReference>
<evidence type="ECO:0000313" key="5">
    <source>
        <dbReference type="Proteomes" id="UP000075666"/>
    </source>
</evidence>
<dbReference type="InterPro" id="IPR036680">
    <property type="entry name" value="SPOR-like_sf"/>
</dbReference>
<evidence type="ECO:0000259" key="3">
    <source>
        <dbReference type="PROSITE" id="PS51724"/>
    </source>
</evidence>
<gene>
    <name evidence="4" type="ORF">B4102_2871</name>
</gene>
<dbReference type="RefSeq" id="WP_321165981.1">
    <property type="nucleotide sequence ID" value="NZ_LQYN01000035.1"/>
</dbReference>
<dbReference type="Pfam" id="PF01520">
    <property type="entry name" value="Amidase_3"/>
    <property type="match status" value="1"/>
</dbReference>
<dbReference type="EMBL" id="LQYN01000035">
    <property type="protein sequence ID" value="KYD08082.1"/>
    <property type="molecule type" value="Genomic_DNA"/>
</dbReference>
<dbReference type="SMART" id="SM00646">
    <property type="entry name" value="Ami_3"/>
    <property type="match status" value="1"/>
</dbReference>
<comment type="caution">
    <text evidence="4">The sequence shown here is derived from an EMBL/GenBank/DDBJ whole genome shotgun (WGS) entry which is preliminary data.</text>
</comment>
<dbReference type="Gene3D" id="3.40.630.40">
    <property type="entry name" value="Zn-dependent exopeptidases"/>
    <property type="match status" value="1"/>
</dbReference>
<dbReference type="CDD" id="cd02696">
    <property type="entry name" value="MurNAc-LAA"/>
    <property type="match status" value="1"/>
</dbReference>
<name>A0A150L8Q0_9BACI</name>
<proteinExistence type="predicted"/>
<dbReference type="STRING" id="46224.B4102_2871"/>
<sequence length="234" mass="26293">MLKIMLDAGHGPNTPGKRSPDNYKEFSFTSSVADHAKALLEIYENVSVYFAHSKKEDVPLKERTDKANRLKVDCYVAIHANAYGTTWTSANGIETYVYLTKPKEAVALANKVQKNLIIATGLADRGVKTADFHVLRETNMTAILTECGFYTNKSELKLIRSESYQKTCAEAIVKGIVDQYKLKKKKATTPPKKEAKPKELYKVQIGAFADEKNEERLLKELKDKGYDPVIVKDK</sequence>
<dbReference type="InterPro" id="IPR007730">
    <property type="entry name" value="SPOR-like_dom"/>
</dbReference>
<dbReference type="GO" id="GO:0042834">
    <property type="term" value="F:peptidoglycan binding"/>
    <property type="evidence" value="ECO:0007669"/>
    <property type="project" value="InterPro"/>
</dbReference>
<evidence type="ECO:0000256" key="2">
    <source>
        <dbReference type="SAM" id="MobiDB-lite"/>
    </source>
</evidence>
<dbReference type="PANTHER" id="PTHR30404">
    <property type="entry name" value="N-ACETYLMURAMOYL-L-ALANINE AMIDASE"/>
    <property type="match status" value="1"/>
</dbReference>
<accession>A0A150L8Q0</accession>
<feature type="region of interest" description="Disordered" evidence="2">
    <location>
        <begin position="1"/>
        <end position="22"/>
    </location>
</feature>
<keyword evidence="5" id="KW-1185">Reference proteome</keyword>
<dbReference type="SUPFAM" id="SSF110997">
    <property type="entry name" value="Sporulation related repeat"/>
    <property type="match status" value="1"/>
</dbReference>
<dbReference type="AlphaFoldDB" id="A0A150L8Q0"/>
<evidence type="ECO:0000313" key="4">
    <source>
        <dbReference type="EMBL" id="KYD08082.1"/>
    </source>
</evidence>
<dbReference type="PATRIC" id="fig|46224.3.peg.2577"/>